<comment type="caution">
    <text evidence="1">The sequence shown here is derived from an EMBL/GenBank/DDBJ whole genome shotgun (WGS) entry which is preliminary data.</text>
</comment>
<organism evidence="1 2">
    <name type="scientific">Roseburia intestinalis L1-82</name>
    <dbReference type="NCBI Taxonomy" id="536231"/>
    <lineage>
        <taxon>Bacteria</taxon>
        <taxon>Bacillati</taxon>
        <taxon>Bacillota</taxon>
        <taxon>Clostridia</taxon>
        <taxon>Lachnospirales</taxon>
        <taxon>Lachnospiraceae</taxon>
        <taxon>Roseburia</taxon>
    </lineage>
</organism>
<sequence>MWQSRERQGESMDGRFTDEELAIAKSVTCVQLLKALGIQ</sequence>
<gene>
    <name evidence="1" type="ORF">ROSINTL182_08783</name>
</gene>
<protein>
    <submittedName>
        <fullName evidence="1">Uncharacterized protein</fullName>
    </submittedName>
</protein>
<proteinExistence type="predicted"/>
<reference evidence="1 2" key="1">
    <citation type="submission" date="2009-08" db="EMBL/GenBank/DDBJ databases">
        <authorList>
            <person name="Weinstock G."/>
            <person name="Sodergren E."/>
            <person name="Clifton S."/>
            <person name="Fulton L."/>
            <person name="Fulton B."/>
            <person name="Courtney L."/>
            <person name="Fronick C."/>
            <person name="Harrison M."/>
            <person name="Strong C."/>
            <person name="Farmer C."/>
            <person name="Delahaunty K."/>
            <person name="Markovic C."/>
            <person name="Hall O."/>
            <person name="Minx P."/>
            <person name="Tomlinson C."/>
            <person name="Mitreva M."/>
            <person name="Nelson J."/>
            <person name="Hou S."/>
            <person name="Wollam A."/>
            <person name="Pepin K.H."/>
            <person name="Johnson M."/>
            <person name="Bhonagiri V."/>
            <person name="Nash W.E."/>
            <person name="Warren W."/>
            <person name="Chinwalla A."/>
            <person name="Mardis E.R."/>
            <person name="Wilson R.K."/>
        </authorList>
    </citation>
    <scope>NUCLEOTIDE SEQUENCE [LARGE SCALE GENOMIC DNA]</scope>
    <source>
        <strain evidence="1 2">L1-82</strain>
    </source>
</reference>
<dbReference type="HOGENOM" id="CLU_3316326_0_0_9"/>
<dbReference type="Proteomes" id="UP000004828">
    <property type="component" value="Unassembled WGS sequence"/>
</dbReference>
<accession>C7GFS6</accession>
<evidence type="ECO:0000313" key="2">
    <source>
        <dbReference type="Proteomes" id="UP000004828"/>
    </source>
</evidence>
<name>C7GFS6_9FIRM</name>
<dbReference type="AlphaFoldDB" id="C7GFS6"/>
<evidence type="ECO:0000313" key="1">
    <source>
        <dbReference type="EMBL" id="EEU99322.1"/>
    </source>
</evidence>
<dbReference type="EMBL" id="ABYJ02000217">
    <property type="protein sequence ID" value="EEU99322.1"/>
    <property type="molecule type" value="Genomic_DNA"/>
</dbReference>